<dbReference type="EMBL" id="MK071981">
    <property type="protein sequence ID" value="AYV75749.1"/>
    <property type="molecule type" value="Genomic_DNA"/>
</dbReference>
<keyword evidence="1" id="KW-0436">Ligase</keyword>
<name>A0A3G4ZQN3_9VIRU</name>
<gene>
    <name evidence="1" type="ORF">Terrestrivirus3_18</name>
</gene>
<accession>A0A3G4ZQN3</accession>
<evidence type="ECO:0000313" key="1">
    <source>
        <dbReference type="EMBL" id="AYV75749.1"/>
    </source>
</evidence>
<protein>
    <submittedName>
        <fullName evidence="1">RNA ligase</fullName>
    </submittedName>
</protein>
<sequence length="501" mass="59539">MSYMYLKSINNTLENLSKPQMEIKYNYNITENKEFMLICPNTVNASNSNVSETQCKNYNTNNVLPDKHESFCKKISSIDIFKHVTSVIVSKSNNKIVTYFTKNSSINSDAKNCLNNTKTWDNLVISECFDAPIIKIYNDPNTNEWYISSEYDIDANTIYGKNKSIRDIFNEINRNIFDELDSRFVYQFILLHNKYKNIVQYNNLGNDYKELVLQNVTLNGLFVETLFDNQPNEFNIEKYIEDHIDEVIIKNNFMKPTIYNFSCYSEFINTLDKINYDNVIYKRISTEGFNIFDNTNNYTYRIQTDIFIQLSKIKSTFKNNYQLYLCLYQKDKLNDILPYMSKYSNEIIHRINTSMKTLAREFLNIYHVTRQKNNKNLYDCLTDQYRKVLYGIHGIYIKKRKQDFTQSNRFFTNDIHTKTSKLFGSNNKQTDDNFDDKIMETKSITVHDIYYYIKNLPYDQLKQIYLDRIELLNDSLLVPHIDVNCMYTLTQARLMIMDNLV</sequence>
<dbReference type="GO" id="GO:0016874">
    <property type="term" value="F:ligase activity"/>
    <property type="evidence" value="ECO:0007669"/>
    <property type="project" value="UniProtKB-KW"/>
</dbReference>
<proteinExistence type="predicted"/>
<reference evidence="1" key="1">
    <citation type="submission" date="2018-10" db="EMBL/GenBank/DDBJ databases">
        <title>Hidden diversity of soil giant viruses.</title>
        <authorList>
            <person name="Schulz F."/>
            <person name="Alteio L."/>
            <person name="Goudeau D."/>
            <person name="Ryan E.M."/>
            <person name="Malmstrom R.R."/>
            <person name="Blanchard J."/>
            <person name="Woyke T."/>
        </authorList>
    </citation>
    <scope>NUCLEOTIDE SEQUENCE</scope>
    <source>
        <strain evidence="1">TEV1</strain>
    </source>
</reference>
<organism evidence="1">
    <name type="scientific">Terrestrivirus sp</name>
    <dbReference type="NCBI Taxonomy" id="2487775"/>
    <lineage>
        <taxon>Viruses</taxon>
        <taxon>Varidnaviria</taxon>
        <taxon>Bamfordvirae</taxon>
        <taxon>Nucleocytoviricota</taxon>
        <taxon>Megaviricetes</taxon>
        <taxon>Imitervirales</taxon>
        <taxon>Mimiviridae</taxon>
        <taxon>Klosneuvirinae</taxon>
    </lineage>
</organism>